<feature type="domain" description="ABC transporter" evidence="13">
    <location>
        <begin position="361"/>
        <end position="594"/>
    </location>
</feature>
<dbReference type="InterPro" id="IPR003593">
    <property type="entry name" value="AAA+_ATPase"/>
</dbReference>
<dbReference type="PROSITE" id="PS50893">
    <property type="entry name" value="ABC_TRANSPORTER_2"/>
    <property type="match status" value="1"/>
</dbReference>
<name>A0A372M6Y4_9ACTN</name>
<evidence type="ECO:0000256" key="4">
    <source>
        <dbReference type="ARBA" id="ARBA00022519"/>
    </source>
</evidence>
<evidence type="ECO:0000256" key="1">
    <source>
        <dbReference type="ARBA" id="ARBA00004429"/>
    </source>
</evidence>
<evidence type="ECO:0000256" key="12">
    <source>
        <dbReference type="SAM" id="Phobius"/>
    </source>
</evidence>
<dbReference type="InterPro" id="IPR003439">
    <property type="entry name" value="ABC_transporter-like_ATP-bd"/>
</dbReference>
<evidence type="ECO:0000256" key="8">
    <source>
        <dbReference type="ARBA" id="ARBA00022989"/>
    </source>
</evidence>
<evidence type="ECO:0000259" key="14">
    <source>
        <dbReference type="PROSITE" id="PS50929"/>
    </source>
</evidence>
<evidence type="ECO:0000313" key="15">
    <source>
        <dbReference type="EMBL" id="RFU86350.1"/>
    </source>
</evidence>
<accession>A0A372M6Y4</accession>
<dbReference type="GO" id="GO:0016887">
    <property type="term" value="F:ATP hydrolysis activity"/>
    <property type="evidence" value="ECO:0007669"/>
    <property type="project" value="InterPro"/>
</dbReference>
<dbReference type="PANTHER" id="PTHR24221:SF654">
    <property type="entry name" value="ATP-BINDING CASSETTE SUB-FAMILY B MEMBER 6"/>
    <property type="match status" value="1"/>
</dbReference>
<feature type="region of interest" description="Disordered" evidence="11">
    <location>
        <begin position="599"/>
        <end position="624"/>
    </location>
</feature>
<evidence type="ECO:0000313" key="16">
    <source>
        <dbReference type="Proteomes" id="UP000263094"/>
    </source>
</evidence>
<evidence type="ECO:0000256" key="3">
    <source>
        <dbReference type="ARBA" id="ARBA00022475"/>
    </source>
</evidence>
<evidence type="ECO:0000256" key="5">
    <source>
        <dbReference type="ARBA" id="ARBA00022692"/>
    </source>
</evidence>
<feature type="transmembrane region" description="Helical" evidence="12">
    <location>
        <begin position="73"/>
        <end position="97"/>
    </location>
</feature>
<dbReference type="GO" id="GO:0034040">
    <property type="term" value="F:ATPase-coupled lipid transmembrane transporter activity"/>
    <property type="evidence" value="ECO:0007669"/>
    <property type="project" value="TreeGrafter"/>
</dbReference>
<dbReference type="EMBL" id="QUAK01000068">
    <property type="protein sequence ID" value="RFU86350.1"/>
    <property type="molecule type" value="Genomic_DNA"/>
</dbReference>
<protein>
    <submittedName>
        <fullName evidence="15">ABC transporter ATP-binding protein</fullName>
    </submittedName>
</protein>
<feature type="region of interest" description="Disordered" evidence="11">
    <location>
        <begin position="335"/>
        <end position="355"/>
    </location>
</feature>
<dbReference type="SUPFAM" id="SSF90123">
    <property type="entry name" value="ABC transporter transmembrane region"/>
    <property type="match status" value="1"/>
</dbReference>
<dbReference type="InterPro" id="IPR027417">
    <property type="entry name" value="P-loop_NTPase"/>
</dbReference>
<dbReference type="InterPro" id="IPR011527">
    <property type="entry name" value="ABC1_TM_dom"/>
</dbReference>
<dbReference type="GO" id="GO:0005886">
    <property type="term" value="C:plasma membrane"/>
    <property type="evidence" value="ECO:0007669"/>
    <property type="project" value="UniProtKB-SubCell"/>
</dbReference>
<keyword evidence="9 12" id="KW-0472">Membrane</keyword>
<dbReference type="GO" id="GO:0140359">
    <property type="term" value="F:ABC-type transporter activity"/>
    <property type="evidence" value="ECO:0007669"/>
    <property type="project" value="InterPro"/>
</dbReference>
<evidence type="ECO:0000256" key="10">
    <source>
        <dbReference type="ARBA" id="ARBA00023455"/>
    </source>
</evidence>
<keyword evidence="3" id="KW-1003">Cell membrane</keyword>
<dbReference type="Pfam" id="PF00005">
    <property type="entry name" value="ABC_tran"/>
    <property type="match status" value="1"/>
</dbReference>
<dbReference type="PANTHER" id="PTHR24221">
    <property type="entry name" value="ATP-BINDING CASSETTE SUB-FAMILY B"/>
    <property type="match status" value="1"/>
</dbReference>
<evidence type="ECO:0000256" key="11">
    <source>
        <dbReference type="SAM" id="MobiDB-lite"/>
    </source>
</evidence>
<dbReference type="PROSITE" id="PS50929">
    <property type="entry name" value="ABC_TM1F"/>
    <property type="match status" value="1"/>
</dbReference>
<dbReference type="Pfam" id="PF00664">
    <property type="entry name" value="ABC_membrane"/>
    <property type="match status" value="1"/>
</dbReference>
<evidence type="ECO:0000256" key="2">
    <source>
        <dbReference type="ARBA" id="ARBA00022448"/>
    </source>
</evidence>
<feature type="transmembrane region" description="Helical" evidence="12">
    <location>
        <begin position="292"/>
        <end position="312"/>
    </location>
</feature>
<dbReference type="OrthoDB" id="3396083at2"/>
<proteinExistence type="inferred from homology"/>
<dbReference type="FunFam" id="3.40.50.300:FF:000221">
    <property type="entry name" value="Multidrug ABC transporter ATP-binding protein"/>
    <property type="match status" value="1"/>
</dbReference>
<comment type="subcellular location">
    <subcellularLocation>
        <location evidence="1">Cell inner membrane</location>
        <topology evidence="1">Multi-pass membrane protein</topology>
    </subcellularLocation>
</comment>
<dbReference type="InterPro" id="IPR039421">
    <property type="entry name" value="Type_1_exporter"/>
</dbReference>
<dbReference type="AlphaFoldDB" id="A0A372M6Y4"/>
<evidence type="ECO:0000256" key="7">
    <source>
        <dbReference type="ARBA" id="ARBA00022840"/>
    </source>
</evidence>
<feature type="transmembrane region" description="Helical" evidence="12">
    <location>
        <begin position="33"/>
        <end position="53"/>
    </location>
</feature>
<feature type="domain" description="ABC transmembrane type-1" evidence="14">
    <location>
        <begin position="34"/>
        <end position="316"/>
    </location>
</feature>
<keyword evidence="8 12" id="KW-1133">Transmembrane helix</keyword>
<feature type="transmembrane region" description="Helical" evidence="12">
    <location>
        <begin position="174"/>
        <end position="193"/>
    </location>
</feature>
<feature type="transmembrane region" description="Helical" evidence="12">
    <location>
        <begin position="148"/>
        <end position="168"/>
    </location>
</feature>
<dbReference type="SMART" id="SM00382">
    <property type="entry name" value="AAA"/>
    <property type="match status" value="1"/>
</dbReference>
<dbReference type="RefSeq" id="WP_147336138.1">
    <property type="nucleotide sequence ID" value="NZ_QUAK01000068.1"/>
</dbReference>
<dbReference type="GO" id="GO:0005524">
    <property type="term" value="F:ATP binding"/>
    <property type="evidence" value="ECO:0007669"/>
    <property type="project" value="UniProtKB-KW"/>
</dbReference>
<comment type="caution">
    <text evidence="15">The sequence shown here is derived from an EMBL/GenBank/DDBJ whole genome shotgun (WGS) entry which is preliminary data.</text>
</comment>
<keyword evidence="2" id="KW-0813">Transport</keyword>
<gene>
    <name evidence="15" type="ORF">DY218_12340</name>
</gene>
<dbReference type="Gene3D" id="3.40.50.300">
    <property type="entry name" value="P-loop containing nucleotide triphosphate hydrolases"/>
    <property type="match status" value="1"/>
</dbReference>
<organism evidence="15 16">
    <name type="scientific">Streptomyces triticagri</name>
    <dbReference type="NCBI Taxonomy" id="2293568"/>
    <lineage>
        <taxon>Bacteria</taxon>
        <taxon>Bacillati</taxon>
        <taxon>Actinomycetota</taxon>
        <taxon>Actinomycetes</taxon>
        <taxon>Kitasatosporales</taxon>
        <taxon>Streptomycetaceae</taxon>
        <taxon>Streptomyces</taxon>
    </lineage>
</organism>
<feature type="compositionally biased region" description="Low complexity" evidence="11">
    <location>
        <begin position="335"/>
        <end position="349"/>
    </location>
</feature>
<comment type="similarity">
    <text evidence="10">Belongs to the ABC transporter superfamily. Siderophore-Fe(3+) uptake transporter (SIUT) (TC 3.A.1.21) family.</text>
</comment>
<keyword evidence="7 15" id="KW-0067">ATP-binding</keyword>
<sequence>PAGAAAAPEPEPAAGRWRSQAAGRLLAPVRRKLVLAGVLQAVITLLQLAPYVLLVELARRLLDGEPEARLRTVGILALVLLGAGTALAAALTLWLHAVDARHARVLRARLLGKLARLPLGWFTARGSAGTKKVVQDDTLALHYLVTHAVPDAVAAVVAPLAVLGYLFSVDWRPALVLLVPILVYVVTMSIMMVQSGPKIAEAPRRAERMGGEAGAYLEGQPVVRVFGGATASVFRRRLDAYLEFLGDWQRPFIGKKTFMDLATRPSTFLWLIATTGTLLVVADRMAPVDLLPFLLLGTTFGARLLGIGYGLAGLRDGTLAARSIATTLDDRELATSAAAADPDAGTDGAEGADGGERAGHVAFERVTFGYRPGVPVVRDVSLELRPGTVTALVGPSGAGKSTLAALLARFHDVDEGAIRIDGKDIRSLTADELYARVGFVLQDVQLVRGTVRENIALAVPDASDAQVEAAARDARIHDRIVRLPDGYDTVIGEGVQPSGGERQRLTIARAILADTPVLVLDEATAFADPESEYLLQRALDRLTRDRTVLVVAHRLHTVTGVDRIVVLDGGRVAETGSHAELLAADGRYRRLWESGGGRSAAAATTSGSATGAPTGTTVAEGAAS</sequence>
<keyword evidence="6" id="KW-0547">Nucleotide-binding</keyword>
<dbReference type="Gene3D" id="1.20.1560.10">
    <property type="entry name" value="ABC transporter type 1, transmembrane domain"/>
    <property type="match status" value="1"/>
</dbReference>
<reference evidence="15 16" key="1">
    <citation type="submission" date="2018-08" db="EMBL/GenBank/DDBJ databases">
        <title>Isolation, diversity and antifungal activity of Actinobacteria from wheat.</title>
        <authorList>
            <person name="Han C."/>
        </authorList>
    </citation>
    <scope>NUCLEOTIDE SEQUENCE [LARGE SCALE GENOMIC DNA]</scope>
    <source>
        <strain evidence="15 16">NEAU-YY421</strain>
    </source>
</reference>
<keyword evidence="4" id="KW-0997">Cell inner membrane</keyword>
<evidence type="ECO:0000256" key="9">
    <source>
        <dbReference type="ARBA" id="ARBA00023136"/>
    </source>
</evidence>
<dbReference type="InterPro" id="IPR036640">
    <property type="entry name" value="ABC1_TM_sf"/>
</dbReference>
<dbReference type="SUPFAM" id="SSF52540">
    <property type="entry name" value="P-loop containing nucleoside triphosphate hydrolases"/>
    <property type="match status" value="1"/>
</dbReference>
<evidence type="ECO:0000259" key="13">
    <source>
        <dbReference type="PROSITE" id="PS50893"/>
    </source>
</evidence>
<evidence type="ECO:0000256" key="6">
    <source>
        <dbReference type="ARBA" id="ARBA00022741"/>
    </source>
</evidence>
<keyword evidence="5 12" id="KW-0812">Transmembrane</keyword>
<dbReference type="Proteomes" id="UP000263094">
    <property type="component" value="Unassembled WGS sequence"/>
</dbReference>
<keyword evidence="16" id="KW-1185">Reference proteome</keyword>
<feature type="transmembrane region" description="Helical" evidence="12">
    <location>
        <begin position="268"/>
        <end position="286"/>
    </location>
</feature>
<feature type="non-terminal residue" evidence="15">
    <location>
        <position position="1"/>
    </location>
</feature>